<dbReference type="GO" id="GO:0006281">
    <property type="term" value="P:DNA repair"/>
    <property type="evidence" value="ECO:0007669"/>
    <property type="project" value="UniProtKB-KW"/>
</dbReference>
<evidence type="ECO:0000256" key="1">
    <source>
        <dbReference type="ARBA" id="ARBA00003618"/>
    </source>
</evidence>
<keyword evidence="4" id="KW-0547">Nucleotide-binding</keyword>
<comment type="function">
    <text evidence="1 9">May be involved in recombinational repair of damaged DNA.</text>
</comment>
<evidence type="ECO:0000256" key="8">
    <source>
        <dbReference type="ARBA" id="ARBA00033408"/>
    </source>
</evidence>
<organism evidence="12 13">
    <name type="scientific">Desulfamplus magnetovallimortis</name>
    <dbReference type="NCBI Taxonomy" id="1246637"/>
    <lineage>
        <taxon>Bacteria</taxon>
        <taxon>Pseudomonadati</taxon>
        <taxon>Thermodesulfobacteriota</taxon>
        <taxon>Desulfobacteria</taxon>
        <taxon>Desulfobacterales</taxon>
        <taxon>Desulfobacteraceae</taxon>
        <taxon>Desulfamplus</taxon>
    </lineage>
</organism>
<keyword evidence="10" id="KW-0175">Coiled coil</keyword>
<feature type="coiled-coil region" evidence="10">
    <location>
        <begin position="338"/>
        <end position="365"/>
    </location>
</feature>
<evidence type="ECO:0000256" key="4">
    <source>
        <dbReference type="ARBA" id="ARBA00022741"/>
    </source>
</evidence>
<evidence type="ECO:0000256" key="3">
    <source>
        <dbReference type="ARBA" id="ARBA00021315"/>
    </source>
</evidence>
<dbReference type="GO" id="GO:0006310">
    <property type="term" value="P:DNA recombination"/>
    <property type="evidence" value="ECO:0007669"/>
    <property type="project" value="InterPro"/>
</dbReference>
<evidence type="ECO:0000256" key="7">
    <source>
        <dbReference type="ARBA" id="ARBA00023204"/>
    </source>
</evidence>
<gene>
    <name evidence="12" type="primary">recN</name>
    <name evidence="12" type="ORF">MTBBW1_1020030</name>
</gene>
<dbReference type="PANTHER" id="PTHR11059:SF0">
    <property type="entry name" value="DNA REPAIR PROTEIN RECN"/>
    <property type="match status" value="1"/>
</dbReference>
<dbReference type="InterPro" id="IPR027417">
    <property type="entry name" value="P-loop_NTPase"/>
</dbReference>
<dbReference type="InterPro" id="IPR004604">
    <property type="entry name" value="DNA_recomb/repair_RecN"/>
</dbReference>
<dbReference type="PIRSF" id="PIRSF003128">
    <property type="entry name" value="RecN"/>
    <property type="match status" value="1"/>
</dbReference>
<reference evidence="12 13" key="1">
    <citation type="submission" date="2017-03" db="EMBL/GenBank/DDBJ databases">
        <authorList>
            <person name="Afonso C.L."/>
            <person name="Miller P.J."/>
            <person name="Scott M.A."/>
            <person name="Spackman E."/>
            <person name="Goraichik I."/>
            <person name="Dimitrov K.M."/>
            <person name="Suarez D.L."/>
            <person name="Swayne D.E."/>
        </authorList>
    </citation>
    <scope>NUCLEOTIDE SEQUENCE [LARGE SCALE GENOMIC DNA]</scope>
    <source>
        <strain evidence="12">PRJEB14757</strain>
    </source>
</reference>
<dbReference type="PANTHER" id="PTHR11059">
    <property type="entry name" value="DNA REPAIR PROTEIN RECN"/>
    <property type="match status" value="1"/>
</dbReference>
<sequence length="581" mass="65063">MLGELAIKNFAIIDDLRISFSNGLSVLTGETGAGKSIIIEAVNLLLGGRASTDLVRTGEKQAELEAFFPIEPDSSAAKIMRAYDLDPFEGLMIRRIIAVNGRHRIFVNSRQSTIQFLKQVTRNLASISSQHAHQGLLNEENHLDILDTFAGTHTLRNTVQELYGELLPLLKNIYELKAGIEKAIEDNEFIRYQIDEIESAQLKPDEDEALETERNRLKNGTEIYESLNSAMDEIYSKDGSVLERLGKIRADFEKHGVVDKALSRMAETLSRSMLELEDFNHELRRHCDTVDLNPDILEETEVRLDFIQKLKRKYGGHSATLDAVFKKYKELKSTLSGTENMAGQIEQMEEKAEVLSAEIGRKAIELSGQRQKAALELATLAEGELKSLEMENTRFRISVTQVKKETKPEDPQKELFFDPLASPLLTVNGMKIFQNGIDRVSFLMAPNLGEQPRPLSRIASGGELSRVVLALKAILTETEPVGTLVFDEVDSGIGGRTADKVGMKLKLLSEKYQLLCITHLTQIARYGTHHYRIEKKVINNRTSTVITPLKETGDRIREIARMMGGSNISQATLDHAAEMLE</sequence>
<dbReference type="OrthoDB" id="9806954at2"/>
<evidence type="ECO:0000259" key="11">
    <source>
        <dbReference type="Pfam" id="PF02463"/>
    </source>
</evidence>
<keyword evidence="6" id="KW-0067">ATP-binding</keyword>
<name>A0A1W1H4X8_9BACT</name>
<dbReference type="EMBL" id="FWEV01000005">
    <property type="protein sequence ID" value="SLM27506.1"/>
    <property type="molecule type" value="Genomic_DNA"/>
</dbReference>
<dbReference type="GO" id="GO:0043590">
    <property type="term" value="C:bacterial nucleoid"/>
    <property type="evidence" value="ECO:0007669"/>
    <property type="project" value="TreeGrafter"/>
</dbReference>
<dbReference type="RefSeq" id="WP_080803887.1">
    <property type="nucleotide sequence ID" value="NZ_LT828545.1"/>
</dbReference>
<dbReference type="AlphaFoldDB" id="A0A1W1H4X8"/>
<protein>
    <recommendedName>
        <fullName evidence="3 9">DNA repair protein RecN</fullName>
    </recommendedName>
    <alternativeName>
        <fullName evidence="8 9">Recombination protein N</fullName>
    </alternativeName>
</protein>
<comment type="similarity">
    <text evidence="2 9">Belongs to the RecN family.</text>
</comment>
<keyword evidence="5 9" id="KW-0227">DNA damage</keyword>
<evidence type="ECO:0000256" key="6">
    <source>
        <dbReference type="ARBA" id="ARBA00022840"/>
    </source>
</evidence>
<dbReference type="STRING" id="1246637.MTBBW1_1020030"/>
<dbReference type="Gene3D" id="3.40.50.300">
    <property type="entry name" value="P-loop containing nucleotide triphosphate hydrolases"/>
    <property type="match status" value="2"/>
</dbReference>
<keyword evidence="13" id="KW-1185">Reference proteome</keyword>
<dbReference type="GO" id="GO:0009432">
    <property type="term" value="P:SOS response"/>
    <property type="evidence" value="ECO:0007669"/>
    <property type="project" value="TreeGrafter"/>
</dbReference>
<dbReference type="GO" id="GO:0005524">
    <property type="term" value="F:ATP binding"/>
    <property type="evidence" value="ECO:0007669"/>
    <property type="project" value="UniProtKB-KW"/>
</dbReference>
<dbReference type="InterPro" id="IPR003395">
    <property type="entry name" value="RecF/RecN/SMC_N"/>
</dbReference>
<feature type="domain" description="RecF/RecN/SMC N-terminal" evidence="11">
    <location>
        <begin position="2"/>
        <end position="535"/>
    </location>
</feature>
<dbReference type="Proteomes" id="UP000191931">
    <property type="component" value="Unassembled WGS sequence"/>
</dbReference>
<dbReference type="Pfam" id="PF02463">
    <property type="entry name" value="SMC_N"/>
    <property type="match status" value="1"/>
</dbReference>
<accession>A0A1W1H4X8</accession>
<evidence type="ECO:0000256" key="5">
    <source>
        <dbReference type="ARBA" id="ARBA00022763"/>
    </source>
</evidence>
<dbReference type="SUPFAM" id="SSF52540">
    <property type="entry name" value="P-loop containing nucleoside triphosphate hydrolases"/>
    <property type="match status" value="2"/>
</dbReference>
<evidence type="ECO:0000256" key="10">
    <source>
        <dbReference type="SAM" id="Coils"/>
    </source>
</evidence>
<dbReference type="CDD" id="cd03241">
    <property type="entry name" value="ABC_RecN"/>
    <property type="match status" value="2"/>
</dbReference>
<evidence type="ECO:0000256" key="2">
    <source>
        <dbReference type="ARBA" id="ARBA00009441"/>
    </source>
</evidence>
<proteinExistence type="inferred from homology"/>
<evidence type="ECO:0000313" key="13">
    <source>
        <dbReference type="Proteomes" id="UP000191931"/>
    </source>
</evidence>
<keyword evidence="7 9" id="KW-0234">DNA repair</keyword>
<dbReference type="FunFam" id="3.40.50.300:FF:000319">
    <property type="entry name" value="DNA repair protein RecN"/>
    <property type="match status" value="1"/>
</dbReference>
<dbReference type="NCBIfam" id="TIGR00634">
    <property type="entry name" value="recN"/>
    <property type="match status" value="1"/>
</dbReference>
<evidence type="ECO:0000256" key="9">
    <source>
        <dbReference type="PIRNR" id="PIRNR003128"/>
    </source>
</evidence>
<evidence type="ECO:0000313" key="12">
    <source>
        <dbReference type="EMBL" id="SLM27506.1"/>
    </source>
</evidence>